<gene>
    <name evidence="8" type="primary">alr</name>
    <name evidence="8" type="ORF">D7U36_09840</name>
    <name evidence="9" type="ORF">PROPAUS_0982</name>
</gene>
<dbReference type="UniPathway" id="UPA00042">
    <property type="reaction ID" value="UER00497"/>
</dbReference>
<evidence type="ECO:0000313" key="9">
    <source>
        <dbReference type="EMBL" id="SYZ33071.1"/>
    </source>
</evidence>
<feature type="binding site" evidence="4 6">
    <location>
        <position position="315"/>
    </location>
    <ligand>
        <name>substrate</name>
    </ligand>
</feature>
<reference evidence="10" key="1">
    <citation type="submission" date="2018-08" db="EMBL/GenBank/DDBJ databases">
        <authorList>
            <person name="Hornung B."/>
        </authorList>
    </citation>
    <scope>NUCLEOTIDE SEQUENCE [LARGE SCALE GENOMIC DNA]</scope>
</reference>
<name>A0A383S5R7_9ACTN</name>
<dbReference type="Proteomes" id="UP000263928">
    <property type="component" value="Unassembled WGS sequence"/>
</dbReference>
<evidence type="ECO:0000313" key="8">
    <source>
        <dbReference type="EMBL" id="RLP08219.1"/>
    </source>
</evidence>
<dbReference type="InterPro" id="IPR011079">
    <property type="entry name" value="Ala_racemase_C"/>
</dbReference>
<feature type="domain" description="Alanine racemase C-terminal" evidence="7">
    <location>
        <begin position="246"/>
        <end position="376"/>
    </location>
</feature>
<feature type="modified residue" description="N6-(pyridoxal phosphate)lysine" evidence="4 5">
    <location>
        <position position="35"/>
    </location>
</feature>
<feature type="binding site" evidence="4 6">
    <location>
        <position position="133"/>
    </location>
    <ligand>
        <name>substrate</name>
    </ligand>
</feature>
<feature type="active site" description="Proton acceptor; specific for D-alanine" evidence="4">
    <location>
        <position position="35"/>
    </location>
</feature>
<dbReference type="GO" id="GO:0008784">
    <property type="term" value="F:alanine racemase activity"/>
    <property type="evidence" value="ECO:0007669"/>
    <property type="project" value="UniProtKB-UniRule"/>
</dbReference>
<protein>
    <recommendedName>
        <fullName evidence="4">Alanine racemase</fullName>
        <ecNumber evidence="4">5.1.1.1</ecNumber>
    </recommendedName>
</protein>
<dbReference type="GO" id="GO:0030632">
    <property type="term" value="P:D-alanine biosynthetic process"/>
    <property type="evidence" value="ECO:0007669"/>
    <property type="project" value="UniProtKB-UniRule"/>
</dbReference>
<dbReference type="PANTHER" id="PTHR30511:SF0">
    <property type="entry name" value="ALANINE RACEMASE, CATABOLIC-RELATED"/>
    <property type="match status" value="1"/>
</dbReference>
<dbReference type="EC" id="5.1.1.1" evidence="4"/>
<comment type="similarity">
    <text evidence="4">Belongs to the alanine racemase family.</text>
</comment>
<dbReference type="InterPro" id="IPR000821">
    <property type="entry name" value="Ala_racemase"/>
</dbReference>
<reference evidence="9" key="2">
    <citation type="submission" date="2018-08" db="EMBL/GenBank/DDBJ databases">
        <authorList>
            <person name="Ferrada E.E."/>
            <person name="Latorre B.A."/>
        </authorList>
    </citation>
    <scope>NUCLEOTIDE SEQUENCE [LARGE SCALE GENOMIC DNA]</scope>
    <source>
        <strain evidence="9">Propionibacterium_australiense1</strain>
    </source>
</reference>
<dbReference type="Gene3D" id="3.20.20.10">
    <property type="entry name" value="Alanine racemase"/>
    <property type="match status" value="1"/>
</dbReference>
<evidence type="ECO:0000313" key="11">
    <source>
        <dbReference type="Proteomes" id="UP000279336"/>
    </source>
</evidence>
<comment type="cofactor">
    <cofactor evidence="1 4 5">
        <name>pyridoxal 5'-phosphate</name>
        <dbReference type="ChEBI" id="CHEBI:597326"/>
    </cofactor>
</comment>
<reference evidence="8 11" key="3">
    <citation type="submission" date="2018-10" db="EMBL/GenBank/DDBJ databases">
        <title>Propionibacterium australiense Genome Sequencing and Assembly.</title>
        <authorList>
            <person name="Bernier A.-M."/>
            <person name="Bernard K."/>
        </authorList>
    </citation>
    <scope>NUCLEOTIDE SEQUENCE [LARGE SCALE GENOMIC DNA]</scope>
    <source>
        <strain evidence="8 11">NML98A078</strain>
    </source>
</reference>
<dbReference type="EMBL" id="UNQJ01000005">
    <property type="protein sequence ID" value="SYZ33071.1"/>
    <property type="molecule type" value="Genomic_DNA"/>
</dbReference>
<keyword evidence="10" id="KW-1185">Reference proteome</keyword>
<comment type="pathway">
    <text evidence="4">Amino-acid biosynthesis; D-alanine biosynthesis; D-alanine from L-alanine: step 1/1.</text>
</comment>
<dbReference type="SMART" id="SM01005">
    <property type="entry name" value="Ala_racemase_C"/>
    <property type="match status" value="1"/>
</dbReference>
<dbReference type="OrthoDB" id="9813814at2"/>
<dbReference type="SUPFAM" id="SSF50621">
    <property type="entry name" value="Alanine racemase C-terminal domain-like"/>
    <property type="match status" value="1"/>
</dbReference>
<evidence type="ECO:0000256" key="1">
    <source>
        <dbReference type="ARBA" id="ARBA00001933"/>
    </source>
</evidence>
<dbReference type="AlphaFoldDB" id="A0A383S5R7"/>
<dbReference type="Gene3D" id="2.40.37.10">
    <property type="entry name" value="Lyase, Ornithine Decarboxylase, Chain A, domain 1"/>
    <property type="match status" value="1"/>
</dbReference>
<dbReference type="RefSeq" id="WP_119161530.1">
    <property type="nucleotide sequence ID" value="NZ_LR134442.1"/>
</dbReference>
<dbReference type="InterPro" id="IPR020622">
    <property type="entry name" value="Ala_racemase_pyridoxalP-BS"/>
</dbReference>
<evidence type="ECO:0000256" key="2">
    <source>
        <dbReference type="ARBA" id="ARBA00022898"/>
    </source>
</evidence>
<dbReference type="Pfam" id="PF01168">
    <property type="entry name" value="Ala_racemase_N"/>
    <property type="match status" value="1"/>
</dbReference>
<evidence type="ECO:0000256" key="5">
    <source>
        <dbReference type="PIRSR" id="PIRSR600821-50"/>
    </source>
</evidence>
<dbReference type="FunFam" id="3.20.20.10:FF:000002">
    <property type="entry name" value="Alanine racemase"/>
    <property type="match status" value="1"/>
</dbReference>
<dbReference type="HAMAP" id="MF_01201">
    <property type="entry name" value="Ala_racemase"/>
    <property type="match status" value="1"/>
</dbReference>
<comment type="catalytic activity">
    <reaction evidence="4">
        <text>L-alanine = D-alanine</text>
        <dbReference type="Rhea" id="RHEA:20249"/>
        <dbReference type="ChEBI" id="CHEBI:57416"/>
        <dbReference type="ChEBI" id="CHEBI:57972"/>
        <dbReference type="EC" id="5.1.1.1"/>
    </reaction>
</comment>
<dbReference type="GO" id="GO:0005829">
    <property type="term" value="C:cytosol"/>
    <property type="evidence" value="ECO:0007669"/>
    <property type="project" value="TreeGrafter"/>
</dbReference>
<dbReference type="SUPFAM" id="SSF51419">
    <property type="entry name" value="PLP-binding barrel"/>
    <property type="match status" value="1"/>
</dbReference>
<dbReference type="InterPro" id="IPR009006">
    <property type="entry name" value="Ala_racemase/Decarboxylase_C"/>
</dbReference>
<dbReference type="PRINTS" id="PR00992">
    <property type="entry name" value="ALARACEMASE"/>
</dbReference>
<evidence type="ECO:0000256" key="3">
    <source>
        <dbReference type="ARBA" id="ARBA00023235"/>
    </source>
</evidence>
<dbReference type="InterPro" id="IPR029066">
    <property type="entry name" value="PLP-binding_barrel"/>
</dbReference>
<organism evidence="9 10">
    <name type="scientific">Propionibacterium australiense</name>
    <dbReference type="NCBI Taxonomy" id="119981"/>
    <lineage>
        <taxon>Bacteria</taxon>
        <taxon>Bacillati</taxon>
        <taxon>Actinomycetota</taxon>
        <taxon>Actinomycetes</taxon>
        <taxon>Propionibacteriales</taxon>
        <taxon>Propionibacteriaceae</taxon>
        <taxon>Propionibacterium</taxon>
    </lineage>
</organism>
<proteinExistence type="inferred from homology"/>
<dbReference type="Pfam" id="PF00842">
    <property type="entry name" value="Ala_racemase_C"/>
    <property type="match status" value="1"/>
</dbReference>
<feature type="active site" description="Proton acceptor; specific for L-alanine" evidence="4">
    <location>
        <position position="267"/>
    </location>
</feature>
<keyword evidence="2 4" id="KW-0663">Pyridoxal phosphate</keyword>
<evidence type="ECO:0000313" key="10">
    <source>
        <dbReference type="Proteomes" id="UP000263928"/>
    </source>
</evidence>
<evidence type="ECO:0000256" key="6">
    <source>
        <dbReference type="PIRSR" id="PIRSR600821-52"/>
    </source>
</evidence>
<keyword evidence="3 4" id="KW-0413">Isomerase</keyword>
<evidence type="ECO:0000259" key="7">
    <source>
        <dbReference type="SMART" id="SM01005"/>
    </source>
</evidence>
<dbReference type="EMBL" id="RCIW01000015">
    <property type="protein sequence ID" value="RLP08219.1"/>
    <property type="molecule type" value="Genomic_DNA"/>
</dbReference>
<dbReference type="PROSITE" id="PS00395">
    <property type="entry name" value="ALANINE_RACEMASE"/>
    <property type="match status" value="1"/>
</dbReference>
<dbReference type="Proteomes" id="UP000279336">
    <property type="component" value="Unassembled WGS sequence"/>
</dbReference>
<sequence length="376" mass="40273">MLYATHAEISLRALAANARALRERASGRKVLAAVKANAYGHGAVTVAHALERSGLVDWFGVATVPEGIELRDAGISLPILKFSHSFPEELEEQLASGVTPTVVDSASAALVARIAGDLGQVKVHLAIDTGMGRIGCTPEDSLIVARRIEELGLVLEGVFTHLPISDTPEGHDFTVGQLRRFNDAVTAIQADRAARGLPPVPLVHGAASAALLGHELTGMTMVRPGVSLYGMYPDPATPKTVELEPVMSLYSRVSMIKHVPAGTTIGYGRTWRAPTDRWIATVPIGYGDGFSRLNSNTGRMLVNGRSFPIAGRVCMDQTMLDLGERDDHSVRPGNKVTLLGVDGDQRITADELAERARTINYEVTTALSARVLKMPY</sequence>
<comment type="function">
    <text evidence="4">Catalyzes the interconversion of L-alanine and D-alanine. May also act on other amino acids.</text>
</comment>
<dbReference type="GO" id="GO:0030170">
    <property type="term" value="F:pyridoxal phosphate binding"/>
    <property type="evidence" value="ECO:0007669"/>
    <property type="project" value="UniProtKB-UniRule"/>
</dbReference>
<dbReference type="CDD" id="cd00430">
    <property type="entry name" value="PLPDE_III_AR"/>
    <property type="match status" value="1"/>
</dbReference>
<dbReference type="InterPro" id="IPR001608">
    <property type="entry name" value="Ala_racemase_N"/>
</dbReference>
<evidence type="ECO:0000256" key="4">
    <source>
        <dbReference type="HAMAP-Rule" id="MF_01201"/>
    </source>
</evidence>
<dbReference type="NCBIfam" id="TIGR00492">
    <property type="entry name" value="alr"/>
    <property type="match status" value="1"/>
</dbReference>
<accession>A0A383S5R7</accession>
<dbReference type="PANTHER" id="PTHR30511">
    <property type="entry name" value="ALANINE RACEMASE"/>
    <property type="match status" value="1"/>
</dbReference>